<evidence type="ECO:0000259" key="1">
    <source>
        <dbReference type="PROSITE" id="PS50987"/>
    </source>
</evidence>
<dbReference type="InterPro" id="IPR050508">
    <property type="entry name" value="Methyltransf_Superfamily"/>
</dbReference>
<proteinExistence type="predicted"/>
<feature type="domain" description="HTH arsR-type" evidence="1">
    <location>
        <begin position="3"/>
        <end position="97"/>
    </location>
</feature>
<name>A0A4R0PAS9_9HYPH</name>
<dbReference type="OrthoDB" id="9789575at2"/>
<dbReference type="PRINTS" id="PR00778">
    <property type="entry name" value="HTHARSR"/>
</dbReference>
<dbReference type="PANTHER" id="PTHR42912">
    <property type="entry name" value="METHYLTRANSFERASE"/>
    <property type="match status" value="1"/>
</dbReference>
<dbReference type="AlphaFoldDB" id="A0A4R0PAS9"/>
<accession>A0A4R0PAS9</accession>
<reference evidence="2 3" key="1">
    <citation type="journal article" date="2015" name="Antonie Van Leeuwenhoek">
        <title>Oricola cellulosilytica gen. nov., sp. nov., a cellulose-degrading bacterium of the family Phyllobacteriaceae isolated from surface seashore water, and emended descriptions of Mesorhizobium loti and Phyllobacterium myrsinacearum.</title>
        <authorList>
            <person name="Hameed A."/>
            <person name="Shahina M."/>
            <person name="Lai W.A."/>
            <person name="Lin S.Y."/>
            <person name="Young L.S."/>
            <person name="Liu Y.C."/>
            <person name="Hsu Y.H."/>
            <person name="Young C.C."/>
        </authorList>
    </citation>
    <scope>NUCLEOTIDE SEQUENCE [LARGE SCALE GENOMIC DNA]</scope>
    <source>
        <strain evidence="2 3">KCTC 52183</strain>
    </source>
</reference>
<dbReference type="InterPro" id="IPR001845">
    <property type="entry name" value="HTH_ArsR_DNA-bd_dom"/>
</dbReference>
<dbReference type="SUPFAM" id="SSF53335">
    <property type="entry name" value="S-adenosyl-L-methionine-dependent methyltransferases"/>
    <property type="match status" value="1"/>
</dbReference>
<dbReference type="Pfam" id="PF01022">
    <property type="entry name" value="HTH_5"/>
    <property type="match status" value="1"/>
</dbReference>
<dbReference type="GO" id="GO:0008757">
    <property type="term" value="F:S-adenosylmethionine-dependent methyltransferase activity"/>
    <property type="evidence" value="ECO:0007669"/>
    <property type="project" value="InterPro"/>
</dbReference>
<dbReference type="SMART" id="SM00418">
    <property type="entry name" value="HTH_ARSR"/>
    <property type="match status" value="1"/>
</dbReference>
<dbReference type="Gene3D" id="3.40.50.150">
    <property type="entry name" value="Vaccinia Virus protein VP39"/>
    <property type="match status" value="1"/>
</dbReference>
<dbReference type="SUPFAM" id="SSF46785">
    <property type="entry name" value="Winged helix' DNA-binding domain"/>
    <property type="match status" value="1"/>
</dbReference>
<dbReference type="InterPro" id="IPR029063">
    <property type="entry name" value="SAM-dependent_MTases_sf"/>
</dbReference>
<dbReference type="NCBIfam" id="NF033788">
    <property type="entry name" value="HTH_metalloreg"/>
    <property type="match status" value="1"/>
</dbReference>
<keyword evidence="3" id="KW-1185">Reference proteome</keyword>
<dbReference type="PANTHER" id="PTHR42912:SF93">
    <property type="entry name" value="N6-ADENOSINE-METHYLTRANSFERASE TMT1A"/>
    <property type="match status" value="1"/>
</dbReference>
<dbReference type="CDD" id="cd00090">
    <property type="entry name" value="HTH_ARSR"/>
    <property type="match status" value="1"/>
</dbReference>
<dbReference type="RefSeq" id="WP_131568276.1">
    <property type="nucleotide sequence ID" value="NZ_JAINFK010000002.1"/>
</dbReference>
<dbReference type="Gene3D" id="1.10.10.10">
    <property type="entry name" value="Winged helix-like DNA-binding domain superfamily/Winged helix DNA-binding domain"/>
    <property type="match status" value="1"/>
</dbReference>
<comment type="caution">
    <text evidence="2">The sequence shown here is derived from an EMBL/GenBank/DDBJ whole genome shotgun (WGS) entry which is preliminary data.</text>
</comment>
<organism evidence="2 3">
    <name type="scientific">Oricola cellulosilytica</name>
    <dbReference type="NCBI Taxonomy" id="1429082"/>
    <lineage>
        <taxon>Bacteria</taxon>
        <taxon>Pseudomonadati</taxon>
        <taxon>Pseudomonadota</taxon>
        <taxon>Alphaproteobacteria</taxon>
        <taxon>Hyphomicrobiales</taxon>
        <taxon>Ahrensiaceae</taxon>
        <taxon>Oricola</taxon>
    </lineage>
</organism>
<gene>
    <name evidence="2" type="ORF">E0D97_09715</name>
</gene>
<dbReference type="InterPro" id="IPR013216">
    <property type="entry name" value="Methyltransf_11"/>
</dbReference>
<dbReference type="GO" id="GO:0003700">
    <property type="term" value="F:DNA-binding transcription factor activity"/>
    <property type="evidence" value="ECO:0007669"/>
    <property type="project" value="InterPro"/>
</dbReference>
<dbReference type="InterPro" id="IPR036388">
    <property type="entry name" value="WH-like_DNA-bd_sf"/>
</dbReference>
<dbReference type="InterPro" id="IPR036390">
    <property type="entry name" value="WH_DNA-bd_sf"/>
</dbReference>
<dbReference type="CDD" id="cd02440">
    <property type="entry name" value="AdoMet_MTases"/>
    <property type="match status" value="1"/>
</dbReference>
<dbReference type="EMBL" id="SJST01000003">
    <property type="protein sequence ID" value="TCD14341.1"/>
    <property type="molecule type" value="Genomic_DNA"/>
</dbReference>
<sequence>MSDSDYTLDTIVDVLKTIAESTRLRILNLLADGDLTVSELTEILGQSQPRVSRHLKLMLDAKLIKRQQEGSWALFRLSRNLTGDLLTQELLERLDQKDPTIRHDLERLARVKAKRREKASDYFSKNASSWDEIRTLHVADRKVEDALVALVGDEPVRYMLDLGTGTGRLLEVFSNIYQHGIGIDSNREMLHVARANLDHAGIRSAEVRLGDVYNLPVPRDGFDLVTVHQVLHYLDDPAEAISQAARALRPGGRLVIVDFAPHGFDFLRDEHAHRRLGFSDEDIGGWFADAELEMIASKALDAGKADGGRLTVKIWMARDPRVEIADDDLNKASPLEFVA</sequence>
<dbReference type="PROSITE" id="PS50987">
    <property type="entry name" value="HTH_ARSR_2"/>
    <property type="match status" value="1"/>
</dbReference>
<dbReference type="Pfam" id="PF08241">
    <property type="entry name" value="Methyltransf_11"/>
    <property type="match status" value="1"/>
</dbReference>
<evidence type="ECO:0000313" key="2">
    <source>
        <dbReference type="EMBL" id="TCD14341.1"/>
    </source>
</evidence>
<dbReference type="InterPro" id="IPR011991">
    <property type="entry name" value="ArsR-like_HTH"/>
</dbReference>
<evidence type="ECO:0000313" key="3">
    <source>
        <dbReference type="Proteomes" id="UP000291301"/>
    </source>
</evidence>
<protein>
    <submittedName>
        <fullName evidence="2">Metalloregulator ArsR/SmtB family transcription factor</fullName>
    </submittedName>
</protein>
<dbReference type="Proteomes" id="UP000291301">
    <property type="component" value="Unassembled WGS sequence"/>
</dbReference>